<evidence type="ECO:0000256" key="5">
    <source>
        <dbReference type="ARBA" id="ARBA00023141"/>
    </source>
</evidence>
<dbReference type="PANTHER" id="PTHR21090:SF5">
    <property type="entry name" value="PENTAFUNCTIONAL AROM POLYPEPTIDE"/>
    <property type="match status" value="1"/>
</dbReference>
<comment type="pathway">
    <text evidence="1 7">Metabolic intermediate biosynthesis; chorismate biosynthesis; chorismate from D-erythrose 4-phosphate and phosphoenolpyruvate: step 6/7.</text>
</comment>
<organism evidence="9 10">
    <name type="scientific">Clostridium faecium</name>
    <dbReference type="NCBI Taxonomy" id="2762223"/>
    <lineage>
        <taxon>Bacteria</taxon>
        <taxon>Bacillati</taxon>
        <taxon>Bacillota</taxon>
        <taxon>Clostridia</taxon>
        <taxon>Eubacteriales</taxon>
        <taxon>Clostridiaceae</taxon>
        <taxon>Clostridium</taxon>
    </lineage>
</organism>
<proteinExistence type="inferred from homology"/>
<keyword evidence="5 7" id="KW-0057">Aromatic amino acid biosynthesis</keyword>
<dbReference type="InterPro" id="IPR001986">
    <property type="entry name" value="Enolpyruvate_Tfrase_dom"/>
</dbReference>
<evidence type="ECO:0000256" key="3">
    <source>
        <dbReference type="ARBA" id="ARBA00022605"/>
    </source>
</evidence>
<reference evidence="9 10" key="1">
    <citation type="submission" date="2020-08" db="EMBL/GenBank/DDBJ databases">
        <title>A Genomic Blueprint of the Chicken Gut Microbiome.</title>
        <authorList>
            <person name="Gilroy R."/>
            <person name="Ravi A."/>
            <person name="Getino M."/>
            <person name="Pursley I."/>
            <person name="Horton D.L."/>
            <person name="Alikhan N.-F."/>
            <person name="Baker D."/>
            <person name="Gharbi K."/>
            <person name="Hall N."/>
            <person name="Watson M."/>
            <person name="Adriaenssens E.M."/>
            <person name="Foster-Nyarko E."/>
            <person name="Jarju S."/>
            <person name="Secka A."/>
            <person name="Antonio M."/>
            <person name="Oren A."/>
            <person name="Chaudhuri R."/>
            <person name="La Ragione R.M."/>
            <person name="Hildebrand F."/>
            <person name="Pallen M.J."/>
        </authorList>
    </citation>
    <scope>NUCLEOTIDE SEQUENCE [LARGE SCALE GENOMIC DNA]</scope>
    <source>
        <strain evidence="9 10">N37</strain>
    </source>
</reference>
<dbReference type="InterPro" id="IPR023193">
    <property type="entry name" value="EPSP_synthase_CS"/>
</dbReference>
<evidence type="ECO:0000313" key="9">
    <source>
        <dbReference type="EMBL" id="MBD8046481.1"/>
    </source>
</evidence>
<evidence type="ECO:0000313" key="10">
    <source>
        <dbReference type="Proteomes" id="UP000627166"/>
    </source>
</evidence>
<feature type="binding site" evidence="7">
    <location>
        <position position="168"/>
    </location>
    <ligand>
        <name>phosphoenolpyruvate</name>
        <dbReference type="ChEBI" id="CHEBI:58702"/>
    </ligand>
</feature>
<comment type="caution">
    <text evidence="9">The sequence shown here is derived from an EMBL/GenBank/DDBJ whole genome shotgun (WGS) entry which is preliminary data.</text>
</comment>
<dbReference type="NCBIfam" id="TIGR01356">
    <property type="entry name" value="aroA"/>
    <property type="match status" value="1"/>
</dbReference>
<comment type="caution">
    <text evidence="7">Lacks conserved residue(s) required for the propagation of feature annotation.</text>
</comment>
<comment type="similarity">
    <text evidence="2 7">Belongs to the EPSP synthase family.</text>
</comment>
<dbReference type="InterPro" id="IPR006264">
    <property type="entry name" value="EPSP_synthase"/>
</dbReference>
<dbReference type="EMBL" id="JACSQB010000038">
    <property type="protein sequence ID" value="MBD8046481.1"/>
    <property type="molecule type" value="Genomic_DNA"/>
</dbReference>
<dbReference type="Gene3D" id="3.65.10.10">
    <property type="entry name" value="Enolpyruvate transferase domain"/>
    <property type="match status" value="2"/>
</dbReference>
<dbReference type="InterPro" id="IPR036968">
    <property type="entry name" value="Enolpyruvate_Tfrase_sf"/>
</dbReference>
<feature type="domain" description="Enolpyruvate transferase" evidence="8">
    <location>
        <begin position="15"/>
        <end position="418"/>
    </location>
</feature>
<feature type="binding site" evidence="7">
    <location>
        <position position="168"/>
    </location>
    <ligand>
        <name>3-phosphoshikimate</name>
        <dbReference type="ChEBI" id="CHEBI:145989"/>
    </ligand>
</feature>
<dbReference type="Pfam" id="PF00275">
    <property type="entry name" value="EPSP_synthase"/>
    <property type="match status" value="1"/>
</dbReference>
<feature type="binding site" evidence="7">
    <location>
        <position position="22"/>
    </location>
    <ligand>
        <name>3-phosphoshikimate</name>
        <dbReference type="ChEBI" id="CHEBI:145989"/>
    </ligand>
</feature>
<keyword evidence="3 7" id="KW-0028">Amino-acid biosynthesis</keyword>
<dbReference type="PANTHER" id="PTHR21090">
    <property type="entry name" value="AROM/DEHYDROQUINATE SYNTHASE"/>
    <property type="match status" value="1"/>
</dbReference>
<dbReference type="PIRSF" id="PIRSF000505">
    <property type="entry name" value="EPSPS"/>
    <property type="match status" value="1"/>
</dbReference>
<dbReference type="SUPFAM" id="SSF55205">
    <property type="entry name" value="EPT/RTPC-like"/>
    <property type="match status" value="1"/>
</dbReference>
<name>A0ABR8YR64_9CLOT</name>
<comment type="subunit">
    <text evidence="7">Monomer.</text>
</comment>
<dbReference type="InterPro" id="IPR013792">
    <property type="entry name" value="RNA3'P_cycl/enolpyr_Trfase_a/b"/>
</dbReference>
<evidence type="ECO:0000256" key="6">
    <source>
        <dbReference type="ARBA" id="ARBA00044633"/>
    </source>
</evidence>
<dbReference type="EC" id="2.5.1.19" evidence="7"/>
<feature type="binding site" evidence="7">
    <location>
        <position position="313"/>
    </location>
    <ligand>
        <name>3-phosphoshikimate</name>
        <dbReference type="ChEBI" id="CHEBI:145989"/>
    </ligand>
</feature>
<evidence type="ECO:0000256" key="2">
    <source>
        <dbReference type="ARBA" id="ARBA00009948"/>
    </source>
</evidence>
<feature type="binding site" evidence="7">
    <location>
        <position position="23"/>
    </location>
    <ligand>
        <name>3-phosphoshikimate</name>
        <dbReference type="ChEBI" id="CHEBI:145989"/>
    </ligand>
</feature>
<evidence type="ECO:0000256" key="4">
    <source>
        <dbReference type="ARBA" id="ARBA00022679"/>
    </source>
</evidence>
<dbReference type="CDD" id="cd01556">
    <property type="entry name" value="EPSP_synthase"/>
    <property type="match status" value="1"/>
</dbReference>
<feature type="binding site" evidence="7">
    <location>
        <position position="122"/>
    </location>
    <ligand>
        <name>phosphoenolpyruvate</name>
        <dbReference type="ChEBI" id="CHEBI:58702"/>
    </ligand>
</feature>
<keyword evidence="10" id="KW-1185">Reference proteome</keyword>
<dbReference type="Proteomes" id="UP000627166">
    <property type="component" value="Unassembled WGS sequence"/>
</dbReference>
<feature type="binding site" evidence="7">
    <location>
        <position position="388"/>
    </location>
    <ligand>
        <name>phosphoenolpyruvate</name>
        <dbReference type="ChEBI" id="CHEBI:58702"/>
    </ligand>
</feature>
<dbReference type="PROSITE" id="PS00885">
    <property type="entry name" value="EPSP_SYNTHASE_2"/>
    <property type="match status" value="1"/>
</dbReference>
<feature type="binding site" evidence="7">
    <location>
        <position position="22"/>
    </location>
    <ligand>
        <name>phosphoenolpyruvate</name>
        <dbReference type="ChEBI" id="CHEBI:58702"/>
    </ligand>
</feature>
<feature type="binding site" evidence="7">
    <location>
        <position position="166"/>
    </location>
    <ligand>
        <name>3-phosphoshikimate</name>
        <dbReference type="ChEBI" id="CHEBI:145989"/>
    </ligand>
</feature>
<comment type="function">
    <text evidence="7">Catalyzes the transfer of the enolpyruvyl moiety of phosphoenolpyruvate (PEP) to the 5-hydroxyl of shikimate-3-phosphate (S3P) to produce enolpyruvyl shikimate-3-phosphate and inorganic phosphate.</text>
</comment>
<gene>
    <name evidence="7 9" type="primary">aroA</name>
    <name evidence="9" type="ORF">H9637_05395</name>
</gene>
<accession>A0ABR8YR64</accession>
<dbReference type="RefSeq" id="WP_191739452.1">
    <property type="nucleotide sequence ID" value="NZ_JACSQB010000038.1"/>
</dbReference>
<evidence type="ECO:0000259" key="8">
    <source>
        <dbReference type="Pfam" id="PF00275"/>
    </source>
</evidence>
<evidence type="ECO:0000256" key="7">
    <source>
        <dbReference type="HAMAP-Rule" id="MF_00210"/>
    </source>
</evidence>
<keyword evidence="4 7" id="KW-0808">Transferase</keyword>
<keyword evidence="7" id="KW-0963">Cytoplasm</keyword>
<dbReference type="PROSITE" id="PS00104">
    <property type="entry name" value="EPSP_SYNTHASE_1"/>
    <property type="match status" value="1"/>
</dbReference>
<sequence>MDLIIEGYKKFKDLIIKVPGDKSIAHRALIIGSIPKGNYKVYNFPLGEDCLSTVQCMQALGVTITLHENELSVISPGYKNFNDKVEVLNVNNSGTSARLLSGLLSGCNIETTLIGDSSLGNRPMKRVVEPLKLMGANICCENNKLPLKFEKNSGLTGIRYELPVPSAQVKSCILIGGYLSNGKTKVIENVPTRDHTENMFKYLGCHIEKEKNTIAIKNSPMTSKDIFVPGDPSSAAFLIGAALLGKDSSIKIEDVLLNSGRIKYIEILKKIGGKITINNKGYVNNEPIGDIIVYSSNLNGITVEKEDIPSIIDEIPVLSVIAAFSNGKTLFKGVEELKYKECDRVEAIVSNLKKLGIEVCYKDGNIEITGNDTYIKKDVYIDSYKDHRIALAFLISAMRNSGLTTINDYQCSNVSFPNSLVCFKDIINIINEL</sequence>
<feature type="binding site" evidence="7">
    <location>
        <position position="344"/>
    </location>
    <ligand>
        <name>phosphoenolpyruvate</name>
        <dbReference type="ChEBI" id="CHEBI:58702"/>
    </ligand>
</feature>
<dbReference type="HAMAP" id="MF_00210">
    <property type="entry name" value="EPSP_synth"/>
    <property type="match status" value="1"/>
</dbReference>
<feature type="binding site" evidence="7">
    <location>
        <position position="94"/>
    </location>
    <ligand>
        <name>phosphoenolpyruvate</name>
        <dbReference type="ChEBI" id="CHEBI:58702"/>
    </ligand>
</feature>
<evidence type="ECO:0000256" key="1">
    <source>
        <dbReference type="ARBA" id="ARBA00004811"/>
    </source>
</evidence>
<feature type="active site" description="Proton acceptor" evidence="7">
    <location>
        <position position="313"/>
    </location>
</feature>
<comment type="subcellular location">
    <subcellularLocation>
        <location evidence="7">Cytoplasm</location>
    </subcellularLocation>
</comment>
<feature type="binding site" evidence="7">
    <location>
        <position position="340"/>
    </location>
    <ligand>
        <name>3-phosphoshikimate</name>
        <dbReference type="ChEBI" id="CHEBI:145989"/>
    </ligand>
</feature>
<feature type="binding site" evidence="7">
    <location>
        <position position="27"/>
    </location>
    <ligand>
        <name>3-phosphoshikimate</name>
        <dbReference type="ChEBI" id="CHEBI:145989"/>
    </ligand>
</feature>
<dbReference type="GO" id="GO:0003866">
    <property type="term" value="F:3-phosphoshikimate 1-carboxyvinyltransferase activity"/>
    <property type="evidence" value="ECO:0007669"/>
    <property type="project" value="UniProtKB-EC"/>
</dbReference>
<protein>
    <recommendedName>
        <fullName evidence="7">3-phosphoshikimate 1-carboxyvinyltransferase</fullName>
        <ecNumber evidence="7">2.5.1.19</ecNumber>
    </recommendedName>
    <alternativeName>
        <fullName evidence="7">5-enolpyruvylshikimate-3-phosphate synthase</fullName>
        <shortName evidence="7">EPSP synthase</shortName>
        <shortName evidence="7">EPSPS</shortName>
    </alternativeName>
</protein>
<comment type="catalytic activity">
    <reaction evidence="6">
        <text>3-phosphoshikimate + phosphoenolpyruvate = 5-O-(1-carboxyvinyl)-3-phosphoshikimate + phosphate</text>
        <dbReference type="Rhea" id="RHEA:21256"/>
        <dbReference type="ChEBI" id="CHEBI:43474"/>
        <dbReference type="ChEBI" id="CHEBI:57701"/>
        <dbReference type="ChEBI" id="CHEBI:58702"/>
        <dbReference type="ChEBI" id="CHEBI:145989"/>
        <dbReference type="EC" id="2.5.1.19"/>
    </reaction>
    <physiologicalReaction direction="left-to-right" evidence="6">
        <dbReference type="Rhea" id="RHEA:21257"/>
    </physiologicalReaction>
</comment>